<name>A0A538TM16_UNCEI</name>
<evidence type="ECO:0000259" key="4">
    <source>
        <dbReference type="PROSITE" id="PS50093"/>
    </source>
</evidence>
<evidence type="ECO:0000256" key="3">
    <source>
        <dbReference type="SAM" id="SignalP"/>
    </source>
</evidence>
<dbReference type="SUPFAM" id="SSF49313">
    <property type="entry name" value="Cadherin-like"/>
    <property type="match status" value="1"/>
</dbReference>
<dbReference type="InterPro" id="IPR000601">
    <property type="entry name" value="PKD_dom"/>
</dbReference>
<dbReference type="Gene3D" id="2.60.40.4070">
    <property type="match status" value="1"/>
</dbReference>
<dbReference type="InterPro" id="IPR015919">
    <property type="entry name" value="Cadherin-like_sf"/>
</dbReference>
<dbReference type="GO" id="GO:0005509">
    <property type="term" value="F:calcium ion binding"/>
    <property type="evidence" value="ECO:0007669"/>
    <property type="project" value="InterPro"/>
</dbReference>
<dbReference type="EMBL" id="VBOZ01000017">
    <property type="protein sequence ID" value="TMQ64657.1"/>
    <property type="molecule type" value="Genomic_DNA"/>
</dbReference>
<dbReference type="Pfam" id="PF18911">
    <property type="entry name" value="PKD_4"/>
    <property type="match status" value="1"/>
</dbReference>
<dbReference type="SUPFAM" id="SSF49299">
    <property type="entry name" value="PKD domain"/>
    <property type="match status" value="1"/>
</dbReference>
<dbReference type="Gene3D" id="2.60.40.10">
    <property type="entry name" value="Immunoglobulins"/>
    <property type="match status" value="4"/>
</dbReference>
<dbReference type="SMART" id="SM00612">
    <property type="entry name" value="Kelch"/>
    <property type="match status" value="4"/>
</dbReference>
<evidence type="ECO:0000256" key="1">
    <source>
        <dbReference type="ARBA" id="ARBA00022441"/>
    </source>
</evidence>
<sequence>MRLRPLSSVLPVVLSAVFFAALAPSKAQAISVQLSERPALRAATVSAISLNAPDSTSGLESEFVSITATAGSGDPHSIITIGASGFPPGLSFTTNTPTGINPSATISGTLQPGTAGTWFIEWHASDQFGATDSTFTRLTVTSPNNAPILSQPNNMTVPEGTVANQTLLATDADGDPLFFSSSSAPSFVSVTTVDPDSGTATGNVHVAPTFNDAGSYFVEIDVTDGVYSDSRFIFLSVPDVPEPPAPGQPVWERLADMQDPRTGSGVEGAAASLIGNKIYVSHGYRYSDTAYLSIYDIPSGTWTHGGTTAPTARVPRSEMAGGQAFGKHYAIGGRTGPNAEVEEFDPVAQTWTTRAPMSLARGGVGAASWGNKIYAVGGRSGASYGGGLIYSMNEVYDPTVDRWTTLAPMPVAVSDNYATVAYAGKVYVFGGTDGFSHRSDVQIYNIATNAWSMGARMPTARGAAMAGVIGDKIAVFGGYNGGNLRVTELYDPSANSWTTGPEMPFAVSEISQGVTFDGRGIYAIGSGIFGISSSIVLALRPVISMDAPAAVSVDEGQSLTFAVSAAHRNGLAVALGATGLPAGATFRDNGDNTGTFTWTPNFMSAGAYTVTFRADDGHGATNSTTTVITVRNVNRPPRSNPGGPYTAFVATPMTFDGSGSSDPDGDALAYQWTFGDGTTGIGASPAHTYAAIGPYGVALLVSDGAVSDLATTTVSVVGQFLARAFTAGGNPSIRLNSGKQTWCAQVEPTGYAFNLTLVDPATLVMKSPGTGSVGQISALTDKSLAFGDNDHNGVEDMAACFGKNDLRLLFSNINGTRSVPVSIEGMLFGGGIFRAALDVRVIASGHAVAALVSPNPLNPTATLTFTTLEAGYARVRVYDAVGRLTRTLLDEALVPAGYHDLQIDGLDGSGARLATGIYFYQVETAFGSTSGRFTVLK</sequence>
<gene>
    <name evidence="6" type="ORF">E6K79_06315</name>
</gene>
<dbReference type="InterPro" id="IPR015915">
    <property type="entry name" value="Kelch-typ_b-propeller"/>
</dbReference>
<keyword evidence="3" id="KW-0732">Signal</keyword>
<feature type="domain" description="PKD" evidence="4">
    <location>
        <begin position="636"/>
        <end position="716"/>
    </location>
</feature>
<dbReference type="InterPro" id="IPR013783">
    <property type="entry name" value="Ig-like_fold"/>
</dbReference>
<dbReference type="PROSITE" id="PS50093">
    <property type="entry name" value="PKD"/>
    <property type="match status" value="1"/>
</dbReference>
<dbReference type="Pfam" id="PF05345">
    <property type="entry name" value="He_PIG"/>
    <property type="match status" value="1"/>
</dbReference>
<dbReference type="InterPro" id="IPR006652">
    <property type="entry name" value="Kelch_1"/>
</dbReference>
<dbReference type="InterPro" id="IPR002126">
    <property type="entry name" value="Cadherin-like_dom"/>
</dbReference>
<dbReference type="PANTHER" id="PTHR46344:SF27">
    <property type="entry name" value="KELCH REPEAT SUPERFAMILY PROTEIN"/>
    <property type="match status" value="1"/>
</dbReference>
<dbReference type="Gene3D" id="2.120.10.80">
    <property type="entry name" value="Kelch-type beta propeller"/>
    <property type="match status" value="2"/>
</dbReference>
<proteinExistence type="predicted"/>
<accession>A0A538TM16</accession>
<reference evidence="6 7" key="1">
    <citation type="journal article" date="2019" name="Nat. Microbiol.">
        <title>Mediterranean grassland soil C-N compound turnover is dependent on rainfall and depth, and is mediated by genomically divergent microorganisms.</title>
        <authorList>
            <person name="Diamond S."/>
            <person name="Andeer P.F."/>
            <person name="Li Z."/>
            <person name="Crits-Christoph A."/>
            <person name="Burstein D."/>
            <person name="Anantharaman K."/>
            <person name="Lane K.R."/>
            <person name="Thomas B.C."/>
            <person name="Pan C."/>
            <person name="Northen T.R."/>
            <person name="Banfield J.F."/>
        </authorList>
    </citation>
    <scope>NUCLEOTIDE SEQUENCE [LARGE SCALE GENOMIC DNA]</scope>
    <source>
        <strain evidence="6">WS_9</strain>
    </source>
</reference>
<protein>
    <submittedName>
        <fullName evidence="6">PKD domain-containing protein</fullName>
    </submittedName>
</protein>
<feature type="signal peptide" evidence="3">
    <location>
        <begin position="1"/>
        <end position="29"/>
    </location>
</feature>
<feature type="chain" id="PRO_5022207027" evidence="3">
    <location>
        <begin position="30"/>
        <end position="937"/>
    </location>
</feature>
<feature type="domain" description="Cadherin" evidence="5">
    <location>
        <begin position="149"/>
        <end position="251"/>
    </location>
</feature>
<evidence type="ECO:0000313" key="6">
    <source>
        <dbReference type="EMBL" id="TMQ64657.1"/>
    </source>
</evidence>
<dbReference type="Proteomes" id="UP000317691">
    <property type="component" value="Unassembled WGS sequence"/>
</dbReference>
<keyword evidence="2" id="KW-0677">Repeat</keyword>
<dbReference type="Pfam" id="PF17963">
    <property type="entry name" value="Big_9"/>
    <property type="match status" value="1"/>
</dbReference>
<dbReference type="GO" id="GO:0016020">
    <property type="term" value="C:membrane"/>
    <property type="evidence" value="ECO:0007669"/>
    <property type="project" value="InterPro"/>
</dbReference>
<dbReference type="SUPFAM" id="SSF117281">
    <property type="entry name" value="Kelch motif"/>
    <property type="match status" value="1"/>
</dbReference>
<evidence type="ECO:0000259" key="5">
    <source>
        <dbReference type="PROSITE" id="PS50268"/>
    </source>
</evidence>
<dbReference type="AlphaFoldDB" id="A0A538TM16"/>
<dbReference type="CDD" id="cd00146">
    <property type="entry name" value="PKD"/>
    <property type="match status" value="1"/>
</dbReference>
<dbReference type="GO" id="GO:0007156">
    <property type="term" value="P:homophilic cell adhesion via plasma membrane adhesion molecules"/>
    <property type="evidence" value="ECO:0007669"/>
    <property type="project" value="InterPro"/>
</dbReference>
<dbReference type="PROSITE" id="PS50268">
    <property type="entry name" value="CADHERIN_2"/>
    <property type="match status" value="1"/>
</dbReference>
<dbReference type="InterPro" id="IPR035986">
    <property type="entry name" value="PKD_dom_sf"/>
</dbReference>
<organism evidence="6 7">
    <name type="scientific">Eiseniibacteriota bacterium</name>
    <dbReference type="NCBI Taxonomy" id="2212470"/>
    <lineage>
        <taxon>Bacteria</taxon>
        <taxon>Candidatus Eiseniibacteriota</taxon>
    </lineage>
</organism>
<dbReference type="Pfam" id="PF24681">
    <property type="entry name" value="Kelch_KLHDC2_KLHL20_DRC7"/>
    <property type="match status" value="1"/>
</dbReference>
<keyword evidence="1" id="KW-0880">Kelch repeat</keyword>
<evidence type="ECO:0000313" key="7">
    <source>
        <dbReference type="Proteomes" id="UP000317691"/>
    </source>
</evidence>
<dbReference type="SMART" id="SM00089">
    <property type="entry name" value="PKD"/>
    <property type="match status" value="2"/>
</dbReference>
<dbReference type="PANTHER" id="PTHR46344">
    <property type="entry name" value="OS02G0202900 PROTEIN"/>
    <property type="match status" value="1"/>
</dbReference>
<comment type="caution">
    <text evidence="6">The sequence shown here is derived from an EMBL/GenBank/DDBJ whole genome shotgun (WGS) entry which is preliminary data.</text>
</comment>
<evidence type="ECO:0000256" key="2">
    <source>
        <dbReference type="ARBA" id="ARBA00022737"/>
    </source>
</evidence>
<dbReference type="InterPro" id="IPR022409">
    <property type="entry name" value="PKD/Chitinase_dom"/>
</dbReference>